<gene>
    <name evidence="4" type="ORF">QYE76_023181</name>
</gene>
<dbReference type="InterPro" id="IPR007321">
    <property type="entry name" value="Transposase_28"/>
</dbReference>
<dbReference type="PANTHER" id="PTHR33026:SF7">
    <property type="entry name" value="OS03G0100275 PROTEIN"/>
    <property type="match status" value="1"/>
</dbReference>
<sequence length="443" mass="49015">MYKLQPHNISPNSILAISNHVTLCEGHLRVKPDLTLFQLYFSVKKETIPKSSSLANCGSVTLKLRQGRIYPHTEQHESVRYWSSGFLYVKDVGTSASTGALPPFKDMPAAETSAWNANPRISDFLEVEKMAKQISKLVSSGLTGKDLTMSSFTKRIQPLQHCEQLMYFYSGRDDNMRTTKHNLSSDALDKRLWVMIKIPREAHSHVCNHDIYMEGADPSFDSLEEKDLEFLVRTPIAGTSNPEATSDAEETEVPGSSPKKKTKPSPASIPITPEVEAPPKPSSSTIPRKDEEVIQIEDLVETGVDFGKDASSSMPSVDVIVNTTVEAPADDAPKNMELAHELLSNKPSVDNISAQLKTLEGVHESLQATLEESQENDTKIKKELETKHAQAMMEMKEKLKTSDDRVKTLASKLKSSEAEAQAIDKIIFRIGKNPLPVVPPPVP</sequence>
<dbReference type="AlphaFoldDB" id="A0AAD8RCT6"/>
<keyword evidence="1" id="KW-0175">Coiled coil</keyword>
<comment type="caution">
    <text evidence="4">The sequence shown here is derived from an EMBL/GenBank/DDBJ whole genome shotgun (WGS) entry which is preliminary data.</text>
</comment>
<protein>
    <recommendedName>
        <fullName evidence="3">Transposase (putative) gypsy type domain-containing protein</fullName>
    </recommendedName>
</protein>
<dbReference type="Proteomes" id="UP001231189">
    <property type="component" value="Unassembled WGS sequence"/>
</dbReference>
<evidence type="ECO:0000313" key="4">
    <source>
        <dbReference type="EMBL" id="KAK1617664.1"/>
    </source>
</evidence>
<dbReference type="Pfam" id="PF04195">
    <property type="entry name" value="Transposase_28"/>
    <property type="match status" value="1"/>
</dbReference>
<evidence type="ECO:0000256" key="2">
    <source>
        <dbReference type="SAM" id="MobiDB-lite"/>
    </source>
</evidence>
<feature type="coiled-coil region" evidence="1">
    <location>
        <begin position="349"/>
        <end position="401"/>
    </location>
</feature>
<feature type="region of interest" description="Disordered" evidence="2">
    <location>
        <begin position="234"/>
        <end position="290"/>
    </location>
</feature>
<feature type="domain" description="Transposase (putative) gypsy type" evidence="3">
    <location>
        <begin position="2"/>
        <end position="44"/>
    </location>
</feature>
<evidence type="ECO:0000256" key="1">
    <source>
        <dbReference type="SAM" id="Coils"/>
    </source>
</evidence>
<organism evidence="4 5">
    <name type="scientific">Lolium multiflorum</name>
    <name type="common">Italian ryegrass</name>
    <name type="synonym">Lolium perenne subsp. multiflorum</name>
    <dbReference type="NCBI Taxonomy" id="4521"/>
    <lineage>
        <taxon>Eukaryota</taxon>
        <taxon>Viridiplantae</taxon>
        <taxon>Streptophyta</taxon>
        <taxon>Embryophyta</taxon>
        <taxon>Tracheophyta</taxon>
        <taxon>Spermatophyta</taxon>
        <taxon>Magnoliopsida</taxon>
        <taxon>Liliopsida</taxon>
        <taxon>Poales</taxon>
        <taxon>Poaceae</taxon>
        <taxon>BOP clade</taxon>
        <taxon>Pooideae</taxon>
        <taxon>Poodae</taxon>
        <taxon>Poeae</taxon>
        <taxon>Poeae Chloroplast Group 2 (Poeae type)</taxon>
        <taxon>Loliodinae</taxon>
        <taxon>Loliinae</taxon>
        <taxon>Lolium</taxon>
    </lineage>
</organism>
<accession>A0AAD8RCT6</accession>
<evidence type="ECO:0000259" key="3">
    <source>
        <dbReference type="Pfam" id="PF04195"/>
    </source>
</evidence>
<dbReference type="PANTHER" id="PTHR33026">
    <property type="entry name" value="OS06G0360600 PROTEIN"/>
    <property type="match status" value="1"/>
</dbReference>
<dbReference type="EMBL" id="JAUUTY010000006">
    <property type="protein sequence ID" value="KAK1617664.1"/>
    <property type="molecule type" value="Genomic_DNA"/>
</dbReference>
<keyword evidence="5" id="KW-1185">Reference proteome</keyword>
<name>A0AAD8RCT6_LOLMU</name>
<reference evidence="4" key="1">
    <citation type="submission" date="2023-07" db="EMBL/GenBank/DDBJ databases">
        <title>A chromosome-level genome assembly of Lolium multiflorum.</title>
        <authorList>
            <person name="Chen Y."/>
            <person name="Copetti D."/>
            <person name="Kolliker R."/>
            <person name="Studer B."/>
        </authorList>
    </citation>
    <scope>NUCLEOTIDE SEQUENCE</scope>
    <source>
        <strain evidence="4">02402/16</strain>
        <tissue evidence="4">Leaf</tissue>
    </source>
</reference>
<evidence type="ECO:0000313" key="5">
    <source>
        <dbReference type="Proteomes" id="UP001231189"/>
    </source>
</evidence>
<proteinExistence type="predicted"/>